<dbReference type="OrthoDB" id="9813394at2"/>
<keyword evidence="3" id="KW-1185">Reference proteome</keyword>
<sequence length="1377" mass="151839">MKSGRDSSITQYAIILRQGKAERGGIAGFSGWIGWLWLGLILALPGGQFAAQSPPPGPAISGVVVGESGTPLADVKVVCTGPTAPSTSLLTAGDGRFTFPLPRIGKYTIVATASGYRPQTQTITLNRLDETPADIKLQLSPSSLRVLVRDERAGTPMAGAVVTARLRESSRREASALRALESRRGEYFFGRMEAGVYEVTAVVTGYEAKTSEVVVTGERTTLEVTLLLNRVSTIPLGIRSLDRSFVVPRLPSNDVQTVFPDRDGSVWFGTAAGVCRFDGQQFWSSEAPESPLSPLAGKSVTALARTADGTLWFGLPTGLAALRPTSTTAMALSEPAVAVTCLLPGPSEDLWVGTGQGLYRYWPSPPRWDFIREIGNTRIRALLAVSGGLVAATDRGLFRWPSGPGWEPVLPAAQVGELAAYGLAADPQSLTVWCTTAAGLYTLTPDGQLLPVSGSMLQRPLGACHVDSEGHVWCARADGPGVVVYDPRRQETAEVLTDTEVTAVAGDPDQNVWLATRKGALRYDAYSFVVFDTSRGLPDSDVHAMAPRAEGGLWVGTARGVYAFDGIRFQRVHPELDKISVRALLAAENRLWVGAENGLWLWDGSTVRAVMAGDSAFSQVRSLLLDAARQTLWVATAKALFKVDSTTLKLDSESIPLDGEVRMALLSRSGTVWLATNDGVYRYEPGTAELVVIGTTLGLESLDVRAIVEQPQSGRFWLATGRGIETFDGVSFISDEFRAAVQGGDVQTLYVEQHPSGAFLWVGLGDGSLRKFLLDGDGVAQTYRRDRYDLGGLRFRAMVATPDGHLWLATDAGLVRHRPNVRAPVIDIRLEADGAELPGTAEASLRAGFHRLKFRFTALSQAGPVTYFYRLSGRDAKWRILSPERTPLTTAEYAVAGLPAGEHIFEVRALNRDLYGQQSPVQRYVVRIDAPFYLRGWFWALCVLVMTGGGTGVWFVQRARSREYVLPPALRQFTPIQPNPYVVGNPIRSQAMFFGREDDFHYVARKLEGTPQGLVIVFCGERRTGKSSILYQMANGRLGTAFVPVFIDLQEMLVQGDREFFSRVARLVVEAVAKATATPVSLAADPLFTWAEGMEVAATARDSQASGGNVYDQVREFIGRALQQIGNRQMVWLVDEYELFETKIEEDKLSRDLLPFLASLLDRYERLSFVFTGSRRLEERDKRLWRDLLRRSLFRKVSYLTPNDTRRLITEPVRDRVVYGRGVVEAIVRLTAGQPFYTQVICQNIVDFLNEQERHYVLRADVLTIVEEVVNNPLPQMIYFWEALSDDEKLVLALVADTLVDEQDVVSSTRLAARITECSYPMTLSEATIRLTLEELFRRELLEKYGADAFAYRVDLLRHWIRRSHSVWQVVGEVRSR</sequence>
<keyword evidence="1" id="KW-1133">Transmembrane helix</keyword>
<dbReference type="PANTHER" id="PTHR34301">
    <property type="entry name" value="DNA-BINDING PROTEIN-RELATED"/>
    <property type="match status" value="1"/>
</dbReference>
<dbReference type="SUPFAM" id="SSF52540">
    <property type="entry name" value="P-loop containing nucleoside triphosphate hydrolases"/>
    <property type="match status" value="1"/>
</dbReference>
<feature type="transmembrane region" description="Helical" evidence="1">
    <location>
        <begin position="26"/>
        <end position="46"/>
    </location>
</feature>
<evidence type="ECO:0000313" key="3">
    <source>
        <dbReference type="Proteomes" id="UP000006791"/>
    </source>
</evidence>
<dbReference type="Gene3D" id="2.130.10.10">
    <property type="entry name" value="YVTN repeat-like/Quinoprotein amine dehydrogenase"/>
    <property type="match status" value="3"/>
</dbReference>
<dbReference type="Gene3D" id="2.60.40.10">
    <property type="entry name" value="Immunoglobulins"/>
    <property type="match status" value="1"/>
</dbReference>
<keyword evidence="1" id="KW-0472">Membrane</keyword>
<proteinExistence type="predicted"/>
<dbReference type="InterPro" id="IPR015943">
    <property type="entry name" value="WD40/YVTN_repeat-like_dom_sf"/>
</dbReference>
<dbReference type="Pfam" id="PF13620">
    <property type="entry name" value="CarboxypepD_reg"/>
    <property type="match status" value="2"/>
</dbReference>
<dbReference type="InterPro" id="IPR027417">
    <property type="entry name" value="P-loop_NTPase"/>
</dbReference>
<dbReference type="STRING" id="981222.Cabther_A1042"/>
<dbReference type="KEGG" id="ctm:Cabther_A1042"/>
<dbReference type="Gene3D" id="2.60.40.1120">
    <property type="entry name" value="Carboxypeptidase-like, regulatory domain"/>
    <property type="match status" value="2"/>
</dbReference>
<organism evidence="2 3">
    <name type="scientific">Chloracidobacterium thermophilum (strain B)</name>
    <dbReference type="NCBI Taxonomy" id="981222"/>
    <lineage>
        <taxon>Bacteria</taxon>
        <taxon>Pseudomonadati</taxon>
        <taxon>Acidobacteriota</taxon>
        <taxon>Terriglobia</taxon>
        <taxon>Terriglobales</taxon>
        <taxon>Acidobacteriaceae</taxon>
        <taxon>Chloracidobacterium</taxon>
    </lineage>
</organism>
<gene>
    <name evidence="2" type="ordered locus">Cabther_A1042</name>
</gene>
<dbReference type="PANTHER" id="PTHR34301:SF8">
    <property type="entry name" value="ATPASE DOMAIN-CONTAINING PROTEIN"/>
    <property type="match status" value="1"/>
</dbReference>
<dbReference type="InterPro" id="IPR008969">
    <property type="entry name" value="CarboxyPept-like_regulatory"/>
</dbReference>
<evidence type="ECO:0000256" key="1">
    <source>
        <dbReference type="SAM" id="Phobius"/>
    </source>
</evidence>
<dbReference type="Gene3D" id="3.40.50.300">
    <property type="entry name" value="P-loop containing nucleotide triphosphate hydrolases"/>
    <property type="match status" value="1"/>
</dbReference>
<dbReference type="RefSeq" id="WP_014099534.1">
    <property type="nucleotide sequence ID" value="NC_016024.1"/>
</dbReference>
<protein>
    <submittedName>
        <fullName evidence="2">Putative periplasmic ligand-binding sensor domain protein</fullName>
    </submittedName>
</protein>
<dbReference type="GO" id="GO:0030246">
    <property type="term" value="F:carbohydrate binding"/>
    <property type="evidence" value="ECO:0007669"/>
    <property type="project" value="InterPro"/>
</dbReference>
<keyword evidence="1" id="KW-0812">Transmembrane</keyword>
<dbReference type="InterPro" id="IPR011110">
    <property type="entry name" value="Reg_prop"/>
</dbReference>
<dbReference type="InterPro" id="IPR013784">
    <property type="entry name" value="Carb-bd-like_fold"/>
</dbReference>
<dbReference type="HOGENOM" id="CLU_255840_0_0_0"/>
<accession>G2LH54</accession>
<dbReference type="SUPFAM" id="SSF49464">
    <property type="entry name" value="Carboxypeptidase regulatory domain-like"/>
    <property type="match status" value="1"/>
</dbReference>
<name>G2LH54_CHLTF</name>
<dbReference type="SUPFAM" id="SSF49452">
    <property type="entry name" value="Starch-binding domain-like"/>
    <property type="match status" value="1"/>
</dbReference>
<dbReference type="Pfam" id="PF07494">
    <property type="entry name" value="Reg_prop"/>
    <property type="match status" value="1"/>
</dbReference>
<dbReference type="EMBL" id="CP002514">
    <property type="protein sequence ID" value="AEP11796.1"/>
    <property type="molecule type" value="Genomic_DNA"/>
</dbReference>
<dbReference type="Proteomes" id="UP000006791">
    <property type="component" value="Chromosome 1"/>
</dbReference>
<evidence type="ECO:0000313" key="2">
    <source>
        <dbReference type="EMBL" id="AEP11796.1"/>
    </source>
</evidence>
<dbReference type="InterPro" id="IPR013783">
    <property type="entry name" value="Ig-like_fold"/>
</dbReference>
<dbReference type="SUPFAM" id="SSF63829">
    <property type="entry name" value="Calcium-dependent phosphotriesterase"/>
    <property type="match status" value="3"/>
</dbReference>
<reference evidence="2 3" key="1">
    <citation type="journal article" date="2012" name="Environ. Microbiol.">
        <title>Complete genome of Candidatus Chloracidobacterium thermophilum, a chlorophyll-based photoheterotroph belonging to the phylum Acidobacteria.</title>
        <authorList>
            <person name="Garcia Costas A.M."/>
            <person name="Liu Z."/>
            <person name="Tomsho L.P."/>
            <person name="Schuster S.C."/>
            <person name="Ward D.M."/>
            <person name="Bryant D.A."/>
        </authorList>
    </citation>
    <scope>NUCLEOTIDE SEQUENCE [LARGE SCALE GENOMIC DNA]</scope>
    <source>
        <strain evidence="2 3">B</strain>
    </source>
</reference>